<keyword evidence="3" id="KW-1185">Reference proteome</keyword>
<protein>
    <submittedName>
        <fullName evidence="2">Uncharacterized protein</fullName>
    </submittedName>
</protein>
<reference evidence="3" key="1">
    <citation type="submission" date="2016-08" db="EMBL/GenBank/DDBJ databases">
        <authorList>
            <person name="Varghese N."/>
            <person name="Submissions Spin"/>
        </authorList>
    </citation>
    <scope>NUCLEOTIDE SEQUENCE [LARGE SCALE GENOMIC DNA]</scope>
    <source>
        <strain evidence="3">ERR11</strain>
    </source>
</reference>
<evidence type="ECO:0000256" key="1">
    <source>
        <dbReference type="SAM" id="MobiDB-lite"/>
    </source>
</evidence>
<accession>A0A1C3XUX2</accession>
<dbReference type="Proteomes" id="UP000199184">
    <property type="component" value="Unassembled WGS sequence"/>
</dbReference>
<sequence>MGMAMWRLLITVDRPMPSPSAIEISGSALIGKAVTVGKRVTQQRPIRFMDGTERLLRCNGYDNADANLFSRAIAESGVLQALGRSRAVNRTAQNPVEALVILDDLTVPLPIDALVHVADVEPNEIDAMMARGLVPEWPADAARLYPDLFKDRKAADYRYRRDGRVPAMFAAASYSVVGLASARGEPNDSIDKYSYNAFGLTSILCRFKVSGRGQRERRVLLSADAVPGARTRIEAALGTLAFFESVDSPAEGAGGGDRAGASDGSGWSRSATAV</sequence>
<dbReference type="AlphaFoldDB" id="A0A1C3XUX2"/>
<gene>
    <name evidence="2" type="ORF">GA0061098_10698</name>
</gene>
<name>A0A1C3XUX2_9BRAD</name>
<evidence type="ECO:0000313" key="3">
    <source>
        <dbReference type="Proteomes" id="UP000199184"/>
    </source>
</evidence>
<proteinExistence type="predicted"/>
<feature type="compositionally biased region" description="Low complexity" evidence="1">
    <location>
        <begin position="259"/>
        <end position="274"/>
    </location>
</feature>
<evidence type="ECO:0000313" key="2">
    <source>
        <dbReference type="EMBL" id="SCB56050.1"/>
    </source>
</evidence>
<feature type="region of interest" description="Disordered" evidence="1">
    <location>
        <begin position="251"/>
        <end position="274"/>
    </location>
</feature>
<organism evidence="2 3">
    <name type="scientific">Bradyrhizobium shewense</name>
    <dbReference type="NCBI Taxonomy" id="1761772"/>
    <lineage>
        <taxon>Bacteria</taxon>
        <taxon>Pseudomonadati</taxon>
        <taxon>Pseudomonadota</taxon>
        <taxon>Alphaproteobacteria</taxon>
        <taxon>Hyphomicrobiales</taxon>
        <taxon>Nitrobacteraceae</taxon>
        <taxon>Bradyrhizobium</taxon>
    </lineage>
</organism>
<dbReference type="EMBL" id="FMAI01000069">
    <property type="protein sequence ID" value="SCB56050.1"/>
    <property type="molecule type" value="Genomic_DNA"/>
</dbReference>